<dbReference type="PROSITE" id="PS50943">
    <property type="entry name" value="HTH_CROC1"/>
    <property type="match status" value="1"/>
</dbReference>
<feature type="compositionally biased region" description="Basic residues" evidence="1">
    <location>
        <begin position="261"/>
        <end position="279"/>
    </location>
</feature>
<evidence type="ECO:0000259" key="2">
    <source>
        <dbReference type="PROSITE" id="PS50943"/>
    </source>
</evidence>
<dbReference type="CDD" id="cd00093">
    <property type="entry name" value="HTH_XRE"/>
    <property type="match status" value="1"/>
</dbReference>
<comment type="caution">
    <text evidence="3">The sequence shown here is derived from an EMBL/GenBank/DDBJ whole genome shotgun (WGS) entry which is preliminary data.</text>
</comment>
<dbReference type="InterPro" id="IPR010982">
    <property type="entry name" value="Lambda_DNA-bd_dom_sf"/>
</dbReference>
<dbReference type="SUPFAM" id="SSF47413">
    <property type="entry name" value="lambda repressor-like DNA-binding domains"/>
    <property type="match status" value="1"/>
</dbReference>
<reference evidence="3 4" key="1">
    <citation type="journal article" date="2019" name="Int. J. Syst. Evol. Microbiol.">
        <title>The Global Catalogue of Microorganisms (GCM) 10K type strain sequencing project: providing services to taxonomists for standard genome sequencing and annotation.</title>
        <authorList>
            <consortium name="The Broad Institute Genomics Platform"/>
            <consortium name="The Broad Institute Genome Sequencing Center for Infectious Disease"/>
            <person name="Wu L."/>
            <person name="Ma J."/>
        </authorList>
    </citation>
    <scope>NUCLEOTIDE SEQUENCE [LARGE SCALE GENOMIC DNA]</scope>
    <source>
        <strain evidence="3 4">JCM 9383</strain>
    </source>
</reference>
<proteinExistence type="predicted"/>
<feature type="domain" description="HTH cro/C1-type" evidence="2">
    <location>
        <begin position="16"/>
        <end position="72"/>
    </location>
</feature>
<evidence type="ECO:0000313" key="4">
    <source>
        <dbReference type="Proteomes" id="UP001500979"/>
    </source>
</evidence>
<feature type="compositionally biased region" description="Low complexity" evidence="1">
    <location>
        <begin position="300"/>
        <end position="309"/>
    </location>
</feature>
<accession>A0ABN3VA18</accession>
<dbReference type="EMBL" id="BAAAUX010000011">
    <property type="protein sequence ID" value="GAA2785738.1"/>
    <property type="molecule type" value="Genomic_DNA"/>
</dbReference>
<evidence type="ECO:0000256" key="1">
    <source>
        <dbReference type="SAM" id="MobiDB-lite"/>
    </source>
</evidence>
<gene>
    <name evidence="3" type="ORF">GCM10010470_19920</name>
</gene>
<name>A0ABN3VA18_9PSEU</name>
<keyword evidence="4" id="KW-1185">Reference proteome</keyword>
<protein>
    <recommendedName>
        <fullName evidence="2">HTH cro/C1-type domain-containing protein</fullName>
    </recommendedName>
</protein>
<sequence>MCAASSAKWAAFGSRVRELRRTAGWTQAQLGRRVGYDRTLLSRVERGAREPSPWLAARLDEAFGTGRELAVLRAAADRYGRPVPLATTLLQAVDDVVPAGLELPRWPEFLNTDVTPCVLHGRTRCPVPAAAEAGNLVRQVVSGGIGSRVHTDAVHALVSLLESWLRGYDRPWQPGALAAVEPIAHGIARWAQAVGGDAARPLWQLAAEYAHRAGVARTDIGYPLVGITWLTLAMQWADHSGSAGTRVLGSAGHDLADPAQRRHRHRAALRQRAGRHRRPPPVAGRLRRPGAIMSPRPPGRRAGSPADAGNRAPSPVRTGRGRDGRGALAGRRR</sequence>
<feature type="region of interest" description="Disordered" evidence="1">
    <location>
        <begin position="249"/>
        <end position="333"/>
    </location>
</feature>
<organism evidence="3 4">
    <name type="scientific">Saccharopolyspora taberi</name>
    <dbReference type="NCBI Taxonomy" id="60895"/>
    <lineage>
        <taxon>Bacteria</taxon>
        <taxon>Bacillati</taxon>
        <taxon>Actinomycetota</taxon>
        <taxon>Actinomycetes</taxon>
        <taxon>Pseudonocardiales</taxon>
        <taxon>Pseudonocardiaceae</taxon>
        <taxon>Saccharopolyspora</taxon>
    </lineage>
</organism>
<dbReference type="InterPro" id="IPR001387">
    <property type="entry name" value="Cro/C1-type_HTH"/>
</dbReference>
<dbReference type="Gene3D" id="1.10.260.40">
    <property type="entry name" value="lambda repressor-like DNA-binding domains"/>
    <property type="match status" value="1"/>
</dbReference>
<dbReference type="SMART" id="SM00530">
    <property type="entry name" value="HTH_XRE"/>
    <property type="match status" value="1"/>
</dbReference>
<evidence type="ECO:0000313" key="3">
    <source>
        <dbReference type="EMBL" id="GAA2785738.1"/>
    </source>
</evidence>
<dbReference type="RefSeq" id="WP_344679247.1">
    <property type="nucleotide sequence ID" value="NZ_BAAAUX010000011.1"/>
</dbReference>
<dbReference type="Pfam" id="PF13560">
    <property type="entry name" value="HTH_31"/>
    <property type="match status" value="1"/>
</dbReference>
<dbReference type="Proteomes" id="UP001500979">
    <property type="component" value="Unassembled WGS sequence"/>
</dbReference>